<feature type="region of interest" description="Disordered" evidence="7">
    <location>
        <begin position="1"/>
        <end position="23"/>
    </location>
</feature>
<dbReference type="GO" id="GO:0022857">
    <property type="term" value="F:transmembrane transporter activity"/>
    <property type="evidence" value="ECO:0007669"/>
    <property type="project" value="InterPro"/>
</dbReference>
<feature type="transmembrane region" description="Helical" evidence="8">
    <location>
        <begin position="44"/>
        <end position="63"/>
    </location>
</feature>
<feature type="transmembrane region" description="Helical" evidence="8">
    <location>
        <begin position="289"/>
        <end position="310"/>
    </location>
</feature>
<dbReference type="RefSeq" id="WP_055454358.1">
    <property type="nucleotide sequence ID" value="NZ_CYHE01000002.1"/>
</dbReference>
<evidence type="ECO:0000256" key="7">
    <source>
        <dbReference type="SAM" id="MobiDB-lite"/>
    </source>
</evidence>
<evidence type="ECO:0000256" key="5">
    <source>
        <dbReference type="ARBA" id="ARBA00022989"/>
    </source>
</evidence>
<feature type="transmembrane region" description="Helical" evidence="8">
    <location>
        <begin position="411"/>
        <end position="432"/>
    </location>
</feature>
<evidence type="ECO:0000256" key="6">
    <source>
        <dbReference type="ARBA" id="ARBA00023136"/>
    </source>
</evidence>
<feature type="transmembrane region" description="Helical" evidence="8">
    <location>
        <begin position="100"/>
        <end position="120"/>
    </location>
</feature>
<feature type="transmembrane region" description="Helical" evidence="8">
    <location>
        <begin position="167"/>
        <end position="192"/>
    </location>
</feature>
<evidence type="ECO:0000259" key="9">
    <source>
        <dbReference type="PROSITE" id="PS50850"/>
    </source>
</evidence>
<dbReference type="OrthoDB" id="9783227at2"/>
<keyword evidence="6 8" id="KW-0472">Membrane</keyword>
<feature type="transmembrane region" description="Helical" evidence="8">
    <location>
        <begin position="384"/>
        <end position="405"/>
    </location>
</feature>
<dbReference type="Proteomes" id="UP000183900">
    <property type="component" value="Unassembled WGS sequence"/>
</dbReference>
<dbReference type="InterPro" id="IPR036259">
    <property type="entry name" value="MFS_trans_sf"/>
</dbReference>
<gene>
    <name evidence="10" type="ORF">Ga0061067_10222</name>
</gene>
<organism evidence="10 11">
    <name type="scientific">Pannonibacter indicus</name>
    <dbReference type="NCBI Taxonomy" id="466044"/>
    <lineage>
        <taxon>Bacteria</taxon>
        <taxon>Pseudomonadati</taxon>
        <taxon>Pseudomonadota</taxon>
        <taxon>Alphaproteobacteria</taxon>
        <taxon>Hyphomicrobiales</taxon>
        <taxon>Stappiaceae</taxon>
        <taxon>Pannonibacter</taxon>
    </lineage>
</organism>
<feature type="domain" description="Major facilitator superfamily (MFS) profile" evidence="9">
    <location>
        <begin position="29"/>
        <end position="440"/>
    </location>
</feature>
<keyword evidence="11" id="KW-1185">Reference proteome</keyword>
<evidence type="ECO:0000313" key="11">
    <source>
        <dbReference type="Proteomes" id="UP000183900"/>
    </source>
</evidence>
<dbReference type="Pfam" id="PF07690">
    <property type="entry name" value="MFS_1"/>
    <property type="match status" value="1"/>
</dbReference>
<dbReference type="GO" id="GO:0005886">
    <property type="term" value="C:plasma membrane"/>
    <property type="evidence" value="ECO:0007669"/>
    <property type="project" value="UniProtKB-SubCell"/>
</dbReference>
<keyword evidence="5 8" id="KW-1133">Transmembrane helix</keyword>
<evidence type="ECO:0000256" key="1">
    <source>
        <dbReference type="ARBA" id="ARBA00004651"/>
    </source>
</evidence>
<feature type="transmembrane region" description="Helical" evidence="8">
    <location>
        <begin position="204"/>
        <end position="221"/>
    </location>
</feature>
<proteinExistence type="predicted"/>
<dbReference type="PANTHER" id="PTHR43045">
    <property type="entry name" value="SHIKIMATE TRANSPORTER"/>
    <property type="match status" value="1"/>
</dbReference>
<feature type="transmembrane region" description="Helical" evidence="8">
    <location>
        <begin position="322"/>
        <end position="341"/>
    </location>
</feature>
<keyword evidence="4 8" id="KW-0812">Transmembrane</keyword>
<dbReference type="PROSITE" id="PS50850">
    <property type="entry name" value="MFS"/>
    <property type="match status" value="1"/>
</dbReference>
<dbReference type="InterPro" id="IPR011701">
    <property type="entry name" value="MFS"/>
</dbReference>
<dbReference type="EMBL" id="CYHE01000002">
    <property type="protein sequence ID" value="CUA92609.1"/>
    <property type="molecule type" value="Genomic_DNA"/>
</dbReference>
<sequence>MANTADISSTNSSSSGRGTSEHDVSPSDIAVGVIIGRTSEFFDFFVFAIASVIVFPARIFPFVDPLTGTLWSFALVALAFIARPLGTAMFMALDRRHGRVTKLTVALFLLGTSTVAMGLVPSYETAGWWAVGMLVLLRIGQGLALGGTWDGLAPLLAITASKDRRGFYAMIPQLGAVAGLAVAAVMFAYLVMTLSSADFLDWGWRYPFFVAFAINVVALFARLRIVDTPEFTELFKSNELTPTRLSTTLSQDGRTMLVGIFVPLASFAMFHMVTVFPLSWIFLYTDETLGSFLLIEAAGAGLGILAMLFSGWLSDRIGRQKILVWGAWAIAAFALSAPLLLNGGPAGVTAYLMIGFLILGFNLAQSSGAVASLFDQRNRYTGSAYVSALSWMFGAGFAPLCALLLSTWFGLFAAGLYLLSGAVCTLLSLAVARQIALQPRGE</sequence>
<comment type="subcellular location">
    <subcellularLocation>
        <location evidence="1">Cell membrane</location>
        <topology evidence="1">Multi-pass membrane protein</topology>
    </subcellularLocation>
</comment>
<feature type="compositionally biased region" description="Low complexity" evidence="7">
    <location>
        <begin position="8"/>
        <end position="18"/>
    </location>
</feature>
<protein>
    <submittedName>
        <fullName evidence="10">Predicted arabinose efflux permease, MFS family</fullName>
    </submittedName>
</protein>
<dbReference type="SUPFAM" id="SSF103473">
    <property type="entry name" value="MFS general substrate transporter"/>
    <property type="match status" value="1"/>
</dbReference>
<evidence type="ECO:0000256" key="3">
    <source>
        <dbReference type="ARBA" id="ARBA00022475"/>
    </source>
</evidence>
<dbReference type="InterPro" id="IPR020846">
    <property type="entry name" value="MFS_dom"/>
</dbReference>
<evidence type="ECO:0000256" key="8">
    <source>
        <dbReference type="SAM" id="Phobius"/>
    </source>
</evidence>
<keyword evidence="2" id="KW-0813">Transport</keyword>
<reference evidence="11" key="1">
    <citation type="submission" date="2015-08" db="EMBL/GenBank/DDBJ databases">
        <authorList>
            <person name="Varghese N."/>
        </authorList>
    </citation>
    <scope>NUCLEOTIDE SEQUENCE [LARGE SCALE GENOMIC DNA]</scope>
    <source>
        <strain evidence="11">DSM 23407</strain>
    </source>
</reference>
<name>A0A0K6HP16_9HYPH</name>
<accession>A0A0K6HP16</accession>
<feature type="transmembrane region" description="Helical" evidence="8">
    <location>
        <begin position="69"/>
        <end position="93"/>
    </location>
</feature>
<feature type="transmembrane region" description="Helical" evidence="8">
    <location>
        <begin position="257"/>
        <end position="283"/>
    </location>
</feature>
<evidence type="ECO:0000256" key="2">
    <source>
        <dbReference type="ARBA" id="ARBA00022448"/>
    </source>
</evidence>
<feature type="transmembrane region" description="Helical" evidence="8">
    <location>
        <begin position="347"/>
        <end position="364"/>
    </location>
</feature>
<feature type="transmembrane region" description="Helical" evidence="8">
    <location>
        <begin position="126"/>
        <end position="146"/>
    </location>
</feature>
<keyword evidence="3" id="KW-1003">Cell membrane</keyword>
<evidence type="ECO:0000256" key="4">
    <source>
        <dbReference type="ARBA" id="ARBA00022692"/>
    </source>
</evidence>
<dbReference type="Gene3D" id="1.20.1250.20">
    <property type="entry name" value="MFS general substrate transporter like domains"/>
    <property type="match status" value="2"/>
</dbReference>
<dbReference type="AlphaFoldDB" id="A0A0K6HP16"/>
<evidence type="ECO:0000313" key="10">
    <source>
        <dbReference type="EMBL" id="CUA92609.1"/>
    </source>
</evidence>
<dbReference type="PANTHER" id="PTHR43045:SF2">
    <property type="entry name" value="INNER MEMBRANE METABOLITE TRANSPORT PROTEIN YHJE"/>
    <property type="match status" value="1"/>
</dbReference>